<dbReference type="EMBL" id="MCRJ01000035">
    <property type="protein sequence ID" value="ODN70905.1"/>
    <property type="molecule type" value="Genomic_DNA"/>
</dbReference>
<dbReference type="Proteomes" id="UP000094622">
    <property type="component" value="Unassembled WGS sequence"/>
</dbReference>
<dbReference type="GO" id="GO:0009306">
    <property type="term" value="P:protein secretion"/>
    <property type="evidence" value="ECO:0007669"/>
    <property type="project" value="InterPro"/>
</dbReference>
<sequence length="378" mass="40358">MVRTKRKIYLIGNSVGETNVILFGAGNEQFAQFEIAVSRDTGTLAAMIGKLVPGSKVRVETVNDSVVLSGSVSTPAEAGKIAEIAEKYIGDATKVVNMVSVAETDQVHLKVVVAEVQRDIIKNLGINTESVLDSTLVTLQRINGVNNWAIGSPDGGTSLSTVIQALNQQGVVRTLAEPTLTATSGESANFLVGGEFPIPVSRDEDTITVEWKQFGISLAFTPVVLTPGRISLRVKTEVSELSNEGAVQLSGLTLQALSVRRAESTVELPSGGSLVMAGLIKDNVRQQLSGIPGLMDLPVLGSLFKSREYERNQTELAIFVSPYLVDPVATSSLTRPDQNFASPNDAQSIFLNQLNRIYSTSGNAPAGRYQGNVGYMFE</sequence>
<accession>A0A1E3H426</accession>
<comment type="caution">
    <text evidence="3">The sequence shown here is derived from an EMBL/GenBank/DDBJ whole genome shotgun (WGS) entry which is preliminary data.</text>
</comment>
<evidence type="ECO:0000313" key="3">
    <source>
        <dbReference type="EMBL" id="ODN70905.1"/>
    </source>
</evidence>
<dbReference type="PANTHER" id="PTHR30332:SF17">
    <property type="entry name" value="TYPE IV PILIATION SYSTEM PROTEIN DR_0774-RELATED"/>
    <property type="match status" value="1"/>
</dbReference>
<proteinExistence type="inferred from homology"/>
<reference evidence="3 4" key="1">
    <citation type="submission" date="2016-07" db="EMBL/GenBank/DDBJ databases">
        <title>Draft Genome Sequence of Methylobrevis pamukkalensis PK2.</title>
        <authorList>
            <person name="Vasilenko O.V."/>
            <person name="Doronina N.V."/>
            <person name="Shmareva M.N."/>
            <person name="Tarlachkov S.V."/>
            <person name="Mustakhimov I."/>
            <person name="Trotsenko Y.A."/>
        </authorList>
    </citation>
    <scope>NUCLEOTIDE SEQUENCE [LARGE SCALE GENOMIC DNA]</scope>
    <source>
        <strain evidence="3 4">PK2</strain>
    </source>
</reference>
<dbReference type="PROSITE" id="PS50914">
    <property type="entry name" value="BON"/>
    <property type="match status" value="1"/>
</dbReference>
<dbReference type="AlphaFoldDB" id="A0A1E3H426"/>
<gene>
    <name evidence="3" type="primary">outD</name>
    <name evidence="3" type="ORF">A6302_01749</name>
</gene>
<dbReference type="InterPro" id="IPR001775">
    <property type="entry name" value="GspD/PilQ"/>
</dbReference>
<evidence type="ECO:0000259" key="2">
    <source>
        <dbReference type="PROSITE" id="PS50914"/>
    </source>
</evidence>
<protein>
    <submittedName>
        <fullName evidence="3">Type II secretion system protein D</fullName>
    </submittedName>
</protein>
<keyword evidence="4" id="KW-1185">Reference proteome</keyword>
<dbReference type="PATRIC" id="fig|1439726.3.peg.1849"/>
<dbReference type="Pfam" id="PF13629">
    <property type="entry name" value="T2SS-T3SS_pil_N"/>
    <property type="match status" value="1"/>
</dbReference>
<organism evidence="3 4">
    <name type="scientific">Methylobrevis pamukkalensis</name>
    <dbReference type="NCBI Taxonomy" id="1439726"/>
    <lineage>
        <taxon>Bacteria</taxon>
        <taxon>Pseudomonadati</taxon>
        <taxon>Pseudomonadota</taxon>
        <taxon>Alphaproteobacteria</taxon>
        <taxon>Hyphomicrobiales</taxon>
        <taxon>Pleomorphomonadaceae</taxon>
        <taxon>Methylobrevis</taxon>
    </lineage>
</organism>
<dbReference type="PANTHER" id="PTHR30332">
    <property type="entry name" value="PROBABLE GENERAL SECRETION PATHWAY PROTEIN D"/>
    <property type="match status" value="1"/>
</dbReference>
<dbReference type="InterPro" id="IPR007055">
    <property type="entry name" value="BON_dom"/>
</dbReference>
<evidence type="ECO:0000313" key="4">
    <source>
        <dbReference type="Proteomes" id="UP000094622"/>
    </source>
</evidence>
<dbReference type="Pfam" id="PF04972">
    <property type="entry name" value="BON"/>
    <property type="match status" value="1"/>
</dbReference>
<comment type="similarity">
    <text evidence="1">Belongs to the bacterial secretin family.</text>
</comment>
<dbReference type="OrthoDB" id="9775455at2"/>
<dbReference type="GO" id="GO:0015627">
    <property type="term" value="C:type II protein secretion system complex"/>
    <property type="evidence" value="ECO:0007669"/>
    <property type="project" value="TreeGrafter"/>
</dbReference>
<dbReference type="RefSeq" id="WP_141703496.1">
    <property type="nucleotide sequence ID" value="NZ_MCRJ01000035.1"/>
</dbReference>
<name>A0A1E3H426_9HYPH</name>
<feature type="domain" description="BON" evidence="2">
    <location>
        <begin position="33"/>
        <end position="103"/>
    </location>
</feature>
<dbReference type="InterPro" id="IPR004846">
    <property type="entry name" value="T2SS/T3SS_dom"/>
</dbReference>
<evidence type="ECO:0000256" key="1">
    <source>
        <dbReference type="RuleBase" id="RU004003"/>
    </source>
</evidence>
<dbReference type="InterPro" id="IPR032789">
    <property type="entry name" value="T2SS-T3SS_pil_N"/>
</dbReference>
<dbReference type="PRINTS" id="PR00811">
    <property type="entry name" value="BCTERIALGSPD"/>
</dbReference>
<dbReference type="InterPro" id="IPR050810">
    <property type="entry name" value="Bact_Secretion_Sys_Channel"/>
</dbReference>
<dbReference type="Pfam" id="PF00263">
    <property type="entry name" value="Secretin"/>
    <property type="match status" value="1"/>
</dbReference>